<evidence type="ECO:0000313" key="3">
    <source>
        <dbReference type="Proteomes" id="UP001159363"/>
    </source>
</evidence>
<proteinExistence type="predicted"/>
<keyword evidence="1" id="KW-0812">Transmembrane</keyword>
<sequence length="298" mass="34488">MVGNEQIQITPSVTHLDVQINDYFSWTNHVNTICRNVFTSLYSLKRMKNFVPIATKNFFVTMVIVISFAIYLPNYSAFKLVHTVHIQFEILGSHLLLLPKTKWDHSVIKGKATTRVSKIPKYLADRFKSLNINHNYHTRSCNRPHLIIPIHKSKFFSQSFAVFTGNDLPSYIKVFLNTSDNPLDIYCTLGEDRMGLHTRQKMQEEVQGTFLLPLKLPVRCLDHLYMRPSNQALATATHSWRPTTLQRKPEHPFSSPAHSRMVEREGEKCIRKVHLKMPLPLVLRFSSKDGGRGWECKQ</sequence>
<keyword evidence="3" id="KW-1185">Reference proteome</keyword>
<comment type="caution">
    <text evidence="2">The sequence shown here is derived from an EMBL/GenBank/DDBJ whole genome shotgun (WGS) entry which is preliminary data.</text>
</comment>
<dbReference type="Proteomes" id="UP001159363">
    <property type="component" value="Chromosome 8"/>
</dbReference>
<evidence type="ECO:0000256" key="1">
    <source>
        <dbReference type="SAM" id="Phobius"/>
    </source>
</evidence>
<keyword evidence="1" id="KW-0472">Membrane</keyword>
<accession>A0ABQ9GU68</accession>
<dbReference type="EMBL" id="JARBHB010000009">
    <property type="protein sequence ID" value="KAJ8875584.1"/>
    <property type="molecule type" value="Genomic_DNA"/>
</dbReference>
<feature type="transmembrane region" description="Helical" evidence="1">
    <location>
        <begin position="50"/>
        <end position="72"/>
    </location>
</feature>
<reference evidence="2 3" key="1">
    <citation type="submission" date="2023-02" db="EMBL/GenBank/DDBJ databases">
        <title>LHISI_Scaffold_Assembly.</title>
        <authorList>
            <person name="Stuart O.P."/>
            <person name="Cleave R."/>
            <person name="Magrath M.J.L."/>
            <person name="Mikheyev A.S."/>
        </authorList>
    </citation>
    <scope>NUCLEOTIDE SEQUENCE [LARGE SCALE GENOMIC DNA]</scope>
    <source>
        <strain evidence="2">Daus_M_001</strain>
        <tissue evidence="2">Leg muscle</tissue>
    </source>
</reference>
<evidence type="ECO:0000313" key="2">
    <source>
        <dbReference type="EMBL" id="KAJ8875584.1"/>
    </source>
</evidence>
<gene>
    <name evidence="2" type="ORF">PR048_023480</name>
</gene>
<name>A0ABQ9GU68_9NEOP</name>
<organism evidence="2 3">
    <name type="scientific">Dryococelus australis</name>
    <dbReference type="NCBI Taxonomy" id="614101"/>
    <lineage>
        <taxon>Eukaryota</taxon>
        <taxon>Metazoa</taxon>
        <taxon>Ecdysozoa</taxon>
        <taxon>Arthropoda</taxon>
        <taxon>Hexapoda</taxon>
        <taxon>Insecta</taxon>
        <taxon>Pterygota</taxon>
        <taxon>Neoptera</taxon>
        <taxon>Polyneoptera</taxon>
        <taxon>Phasmatodea</taxon>
        <taxon>Verophasmatodea</taxon>
        <taxon>Anareolatae</taxon>
        <taxon>Phasmatidae</taxon>
        <taxon>Eurycanthinae</taxon>
        <taxon>Dryococelus</taxon>
    </lineage>
</organism>
<protein>
    <submittedName>
        <fullName evidence="2">Uncharacterized protein</fullName>
    </submittedName>
</protein>
<keyword evidence="1" id="KW-1133">Transmembrane helix</keyword>